<organism evidence="1 2">
    <name type="scientific">Dioscorea alata</name>
    <name type="common">Purple yam</name>
    <dbReference type="NCBI Taxonomy" id="55571"/>
    <lineage>
        <taxon>Eukaryota</taxon>
        <taxon>Viridiplantae</taxon>
        <taxon>Streptophyta</taxon>
        <taxon>Embryophyta</taxon>
        <taxon>Tracheophyta</taxon>
        <taxon>Spermatophyta</taxon>
        <taxon>Magnoliopsida</taxon>
        <taxon>Liliopsida</taxon>
        <taxon>Dioscoreales</taxon>
        <taxon>Dioscoreaceae</taxon>
        <taxon>Dioscorea</taxon>
    </lineage>
</organism>
<name>A0ACB7VS11_DIOAL</name>
<protein>
    <submittedName>
        <fullName evidence="1">Mitochondrial chaperone BCS1 protein</fullName>
    </submittedName>
</protein>
<evidence type="ECO:0000313" key="2">
    <source>
        <dbReference type="Proteomes" id="UP000827976"/>
    </source>
</evidence>
<reference evidence="2" key="1">
    <citation type="journal article" date="2022" name="Nat. Commun.">
        <title>Chromosome evolution and the genetic basis of agronomically important traits in greater yam.</title>
        <authorList>
            <person name="Bredeson J.V."/>
            <person name="Lyons J.B."/>
            <person name="Oniyinde I.O."/>
            <person name="Okereke N.R."/>
            <person name="Kolade O."/>
            <person name="Nnabue I."/>
            <person name="Nwadili C.O."/>
            <person name="Hribova E."/>
            <person name="Parker M."/>
            <person name="Nwogha J."/>
            <person name="Shu S."/>
            <person name="Carlson J."/>
            <person name="Kariba R."/>
            <person name="Muthemba S."/>
            <person name="Knop K."/>
            <person name="Barton G.J."/>
            <person name="Sherwood A.V."/>
            <person name="Lopez-Montes A."/>
            <person name="Asiedu R."/>
            <person name="Jamnadass R."/>
            <person name="Muchugi A."/>
            <person name="Goodstein D."/>
            <person name="Egesi C.N."/>
            <person name="Featherston J."/>
            <person name="Asfaw A."/>
            <person name="Simpson G.G."/>
            <person name="Dolezel J."/>
            <person name="Hendre P.S."/>
            <person name="Van Deynze A."/>
            <person name="Kumar P.L."/>
            <person name="Obidiegwu J.E."/>
            <person name="Bhattacharjee R."/>
            <person name="Rokhsar D.S."/>
        </authorList>
    </citation>
    <scope>NUCLEOTIDE SEQUENCE [LARGE SCALE GENOMIC DNA]</scope>
    <source>
        <strain evidence="2">cv. TDa95/00328</strain>
    </source>
</reference>
<dbReference type="Proteomes" id="UP000827976">
    <property type="component" value="Chromosome 7"/>
</dbReference>
<proteinExistence type="predicted"/>
<sequence>MKKKRNKKKMMINSESFASLSSKLASMMFIFAVCKQYFPYQLHNLFSKYTTKLISYFYPYIQISFPEYMGDRLRRSEAYIAIETYLSATTTERAKRLKGEIGRDSSKLILSMAEHEEITEYFHGVKLWWFSSSISPSKQTISFYPASENKRSYRLTFHRRHRTLINESYLPFVIQQGKDIGVQKRQRKLYTNSPNFDYHECRRVLWSHVPFEHPATFENLAMETEMKHEIIQDLVKFSKSKEYYAKIGKAWKRGYLLYGPPGTGKSTMIAAMANLLDYDVYDLELAAVKNNSALRKLMLETTSKSIIVVEDIDCSLELSGKRKAEGGSSEGKEEEKKAVSGPPDKEESKVTLSGLLNCIDGLWSACGGEKVIVFTTNHIDKLDPALIRRGRMDKHIELRYCGYEGFKVLAKNYLGVQSHELFDSIHELLKEKKMSPADVAESLMPKNECEDQIDVCLESLVKALKDCKVLKNEIEKEEKKAESSEAKENKD</sequence>
<accession>A0ACB7VS11</accession>
<dbReference type="EMBL" id="CM037017">
    <property type="protein sequence ID" value="KAH7677214.1"/>
    <property type="molecule type" value="Genomic_DNA"/>
</dbReference>
<gene>
    <name evidence="1" type="ORF">IHE45_07G068000</name>
</gene>
<keyword evidence="2" id="KW-1185">Reference proteome</keyword>
<comment type="caution">
    <text evidence="1">The sequence shown here is derived from an EMBL/GenBank/DDBJ whole genome shotgun (WGS) entry which is preliminary data.</text>
</comment>
<evidence type="ECO:0000313" key="1">
    <source>
        <dbReference type="EMBL" id="KAH7677214.1"/>
    </source>
</evidence>